<feature type="transmembrane region" description="Helical" evidence="6">
    <location>
        <begin position="686"/>
        <end position="706"/>
    </location>
</feature>
<evidence type="ECO:0000256" key="3">
    <source>
        <dbReference type="ARBA" id="ARBA00022692"/>
    </source>
</evidence>
<keyword evidence="5 6" id="KW-0472">Membrane</keyword>
<feature type="domain" description="ABC3 transporter permease C-terminal" evidence="7">
    <location>
        <begin position="260"/>
        <end position="377"/>
    </location>
</feature>
<keyword evidence="4 6" id="KW-1133">Transmembrane helix</keyword>
<dbReference type="PANTHER" id="PTHR30287">
    <property type="entry name" value="MEMBRANE COMPONENT OF PREDICTED ABC SUPERFAMILY METABOLITE UPTAKE TRANSPORTER"/>
    <property type="match status" value="1"/>
</dbReference>
<dbReference type="GO" id="GO:0005886">
    <property type="term" value="C:plasma membrane"/>
    <property type="evidence" value="ECO:0007669"/>
    <property type="project" value="UniProtKB-SubCell"/>
</dbReference>
<accession>A0A3E2TMB7</accession>
<proteinExistence type="predicted"/>
<name>A0A3E2TMB7_9FIRM</name>
<sequence>MKNPLNRRLTRELKGELSKYLVILILLIATIGFVSGFLVADGSMLTAYNESFEKYNIEDGHFSVVKQMNKAQKKNIESLGITLYDLFYVEEPLTTNESTLRIFANRKEINKVCLMEGSMPEKTDEIAIDRMYADNNRLKVGDVIASTDHSWRVTGLVALSDYSALFSDNNDSMFDAIKFGVAIVAEKGFAQLDQSKMTWQYAWKYNQSPKNDIEEKEMSDDLMSDINSTIVLDSYTPRYLNQAINFTGEDMGSDRGMMIVLLYMVIVIMAFVFSVTISNTISKEANVIGTLRASGYTRSELVRHYMMVPIFVTLIGAGIGNILGYTVLKDVCAGMYYGSYSLPTYVTLWNSEAFVLTTVVPVIMMAVITFAVLSYKLTLSPLKFLRRDLSRRKQKHALPLSVHIPFFNRFRIRVILQNLSNYLVLFVGILFANMLLLFGLGLPVVLDHYKATIADNMLANYQYLLQMPVGTVDEDHKLESMLNMMMFSRSVETDNSDAEKFSAYSLKMQQNATKTEEVLLYGIEPDSQYIHLDLQPKDVYISSAYADKYLLQPGDTITLKETYEDKSYNLTVTGIYEYEGALDVFMSREALNDMFDLGSDYFCGYFSNSEITDIDSKYIGSVIDIDDMTRISRQLEQSMGSMMYMVDGFAMLIFIVLMYLLSKIIIEKNAQSISMSKILGYTNSEISRLYIVSTLVMVVVCILISMPIVYEGLVYIFRWMLINSMSGWIPIYLGKSIYVKMFIMGVVSYGVVALLEYRRIQKIPMDTALKNVE</sequence>
<keyword evidence="2" id="KW-1003">Cell membrane</keyword>
<feature type="transmembrane region" description="Helical" evidence="6">
    <location>
        <begin position="737"/>
        <end position="755"/>
    </location>
</feature>
<organism evidence="8 9">
    <name type="scientific">Coprococcus catus</name>
    <dbReference type="NCBI Taxonomy" id="116085"/>
    <lineage>
        <taxon>Bacteria</taxon>
        <taxon>Bacillati</taxon>
        <taxon>Bacillota</taxon>
        <taxon>Clostridia</taxon>
        <taxon>Lachnospirales</taxon>
        <taxon>Lachnospiraceae</taxon>
        <taxon>Coprococcus</taxon>
    </lineage>
</organism>
<feature type="transmembrane region" description="Helical" evidence="6">
    <location>
        <begin position="20"/>
        <end position="40"/>
    </location>
</feature>
<dbReference type="AlphaFoldDB" id="A0A3E2TMB7"/>
<dbReference type="Pfam" id="PF02687">
    <property type="entry name" value="FtsX"/>
    <property type="match status" value="1"/>
</dbReference>
<feature type="transmembrane region" description="Helical" evidence="6">
    <location>
        <begin position="302"/>
        <end position="328"/>
    </location>
</feature>
<comment type="caution">
    <text evidence="8">The sequence shown here is derived from an EMBL/GenBank/DDBJ whole genome shotgun (WGS) entry which is preliminary data.</text>
</comment>
<evidence type="ECO:0000256" key="4">
    <source>
        <dbReference type="ARBA" id="ARBA00022989"/>
    </source>
</evidence>
<feature type="transmembrane region" description="Helical" evidence="6">
    <location>
        <begin position="422"/>
        <end position="446"/>
    </location>
</feature>
<feature type="transmembrane region" description="Helical" evidence="6">
    <location>
        <begin position="260"/>
        <end position="281"/>
    </location>
</feature>
<evidence type="ECO:0000256" key="2">
    <source>
        <dbReference type="ARBA" id="ARBA00022475"/>
    </source>
</evidence>
<evidence type="ECO:0000313" key="8">
    <source>
        <dbReference type="EMBL" id="RGB79002.1"/>
    </source>
</evidence>
<evidence type="ECO:0000256" key="1">
    <source>
        <dbReference type="ARBA" id="ARBA00004651"/>
    </source>
</evidence>
<feature type="transmembrane region" description="Helical" evidence="6">
    <location>
        <begin position="353"/>
        <end position="375"/>
    </location>
</feature>
<dbReference type="InterPro" id="IPR003838">
    <property type="entry name" value="ABC3_permease_C"/>
</dbReference>
<evidence type="ECO:0000313" key="9">
    <source>
        <dbReference type="Proteomes" id="UP000260773"/>
    </source>
</evidence>
<protein>
    <submittedName>
        <fullName evidence="8">ABC transporter permease</fullName>
    </submittedName>
</protein>
<evidence type="ECO:0000256" key="6">
    <source>
        <dbReference type="SAM" id="Phobius"/>
    </source>
</evidence>
<evidence type="ECO:0000259" key="7">
    <source>
        <dbReference type="Pfam" id="PF02687"/>
    </source>
</evidence>
<reference evidence="8 9" key="1">
    <citation type="submission" date="2018-08" db="EMBL/GenBank/DDBJ databases">
        <title>A genome reference for cultivated species of the human gut microbiota.</title>
        <authorList>
            <person name="Zou Y."/>
            <person name="Xue W."/>
            <person name="Luo G."/>
        </authorList>
    </citation>
    <scope>NUCLEOTIDE SEQUENCE [LARGE SCALE GENOMIC DNA]</scope>
    <source>
        <strain evidence="8 9">AF45-17</strain>
    </source>
</reference>
<comment type="subcellular location">
    <subcellularLocation>
        <location evidence="1">Cell membrane</location>
        <topology evidence="1">Multi-pass membrane protein</topology>
    </subcellularLocation>
</comment>
<feature type="transmembrane region" description="Helical" evidence="6">
    <location>
        <begin position="642"/>
        <end position="666"/>
    </location>
</feature>
<dbReference type="PANTHER" id="PTHR30287:SF2">
    <property type="entry name" value="BLL1001 PROTEIN"/>
    <property type="match status" value="1"/>
</dbReference>
<evidence type="ECO:0000256" key="5">
    <source>
        <dbReference type="ARBA" id="ARBA00023136"/>
    </source>
</evidence>
<keyword evidence="3 6" id="KW-0812">Transmembrane</keyword>
<dbReference type="RefSeq" id="WP_015513262.1">
    <property type="nucleotide sequence ID" value="NZ_JAQDKA010000008.1"/>
</dbReference>
<dbReference type="Proteomes" id="UP000260773">
    <property type="component" value="Unassembled WGS sequence"/>
</dbReference>
<gene>
    <name evidence="8" type="ORF">DW070_10785</name>
</gene>
<dbReference type="InterPro" id="IPR038766">
    <property type="entry name" value="Membrane_comp_ABC_pdt"/>
</dbReference>
<dbReference type="EMBL" id="QVEP01000026">
    <property type="protein sequence ID" value="RGB79002.1"/>
    <property type="molecule type" value="Genomic_DNA"/>
</dbReference>